<feature type="transmembrane region" description="Helical" evidence="1">
    <location>
        <begin position="71"/>
        <end position="93"/>
    </location>
</feature>
<organism evidence="2 3">
    <name type="scientific">Parabacteroides faecis</name>
    <dbReference type="NCBI Taxonomy" id="1217282"/>
    <lineage>
        <taxon>Bacteria</taxon>
        <taxon>Pseudomonadati</taxon>
        <taxon>Bacteroidota</taxon>
        <taxon>Bacteroidia</taxon>
        <taxon>Bacteroidales</taxon>
        <taxon>Tannerellaceae</taxon>
        <taxon>Parabacteroides</taxon>
    </lineage>
</organism>
<evidence type="ECO:0000313" key="2">
    <source>
        <dbReference type="EMBL" id="MBB4622305.1"/>
    </source>
</evidence>
<name>A0ABR6KLC2_9BACT</name>
<reference evidence="2 3" key="1">
    <citation type="submission" date="2020-08" db="EMBL/GenBank/DDBJ databases">
        <title>Genomic Encyclopedia of Type Strains, Phase IV (KMG-IV): sequencing the most valuable type-strain genomes for metagenomic binning, comparative biology and taxonomic classification.</title>
        <authorList>
            <person name="Goeker M."/>
        </authorList>
    </citation>
    <scope>NUCLEOTIDE SEQUENCE [LARGE SCALE GENOMIC DNA]</scope>
    <source>
        <strain evidence="2 3">DSM 102983</strain>
    </source>
</reference>
<dbReference type="Pfam" id="PF19529">
    <property type="entry name" value="DUF6057"/>
    <property type="match status" value="1"/>
</dbReference>
<keyword evidence="1" id="KW-0472">Membrane</keyword>
<evidence type="ECO:0000256" key="1">
    <source>
        <dbReference type="SAM" id="Phobius"/>
    </source>
</evidence>
<feature type="transmembrane region" description="Helical" evidence="1">
    <location>
        <begin position="156"/>
        <end position="177"/>
    </location>
</feature>
<feature type="transmembrane region" description="Helical" evidence="1">
    <location>
        <begin position="12"/>
        <end position="30"/>
    </location>
</feature>
<dbReference type="EMBL" id="JACHOC010000004">
    <property type="protein sequence ID" value="MBB4622305.1"/>
    <property type="molecule type" value="Genomic_DNA"/>
</dbReference>
<protein>
    <recommendedName>
        <fullName evidence="4">Transmembrane protein</fullName>
    </recommendedName>
</protein>
<feature type="transmembrane region" description="Helical" evidence="1">
    <location>
        <begin position="197"/>
        <end position="214"/>
    </location>
</feature>
<keyword evidence="1" id="KW-0812">Transmembrane</keyword>
<feature type="transmembrane region" description="Helical" evidence="1">
    <location>
        <begin position="267"/>
        <end position="288"/>
    </location>
</feature>
<accession>A0ABR6KLC2</accession>
<keyword evidence="3" id="KW-1185">Reference proteome</keyword>
<comment type="caution">
    <text evidence="2">The sequence shown here is derived from an EMBL/GenBank/DDBJ whole genome shotgun (WGS) entry which is preliminary data.</text>
</comment>
<feature type="transmembrane region" description="Helical" evidence="1">
    <location>
        <begin position="105"/>
        <end position="121"/>
    </location>
</feature>
<feature type="transmembrane region" description="Helical" evidence="1">
    <location>
        <begin position="234"/>
        <end position="255"/>
    </location>
</feature>
<evidence type="ECO:0008006" key="4">
    <source>
        <dbReference type="Google" id="ProtNLM"/>
    </source>
</evidence>
<keyword evidence="1" id="KW-1133">Transmembrane helix</keyword>
<gene>
    <name evidence="2" type="ORF">GGQ57_002205</name>
</gene>
<evidence type="ECO:0000313" key="3">
    <source>
        <dbReference type="Proteomes" id="UP000533637"/>
    </source>
</evidence>
<proteinExistence type="predicted"/>
<feature type="transmembrane region" description="Helical" evidence="1">
    <location>
        <begin position="127"/>
        <end position="144"/>
    </location>
</feature>
<dbReference type="Proteomes" id="UP000533637">
    <property type="component" value="Unassembled WGS sequence"/>
</dbReference>
<sequence length="588" mass="69439">MKKLDIHVPFGLILIITEGCFIVGLLQYRYVFHLFFLEQYQLFLEGKEYAAELLSRPGGFIEYISEYCVQFFHIDFVGCVSIAVILLLIGWLLHCLLKEKREQDIYFLFEGIIVFFLLLNILDIAFFLRGMVGYLFCIACLYVYRQIQNRLFSVRLLWGIGLGCALFWIAAPFQTLFLITAGCLELKEHGFNKGRSLIWPICTGVIVCSVYYWGGNGVCRIYMLPDGICSFQIILGWTKYVSWVLLPVAVLLMPLFNKLVGKIGNIYHIRIIQMSMLMVIFIFVLPKYDDGGSLPYKRLNHYAVNEKWDEILDYCKKYPPEDFRCLNYQNLALAKKGILTDSLFAYNQKGGKGLFAPWDRTVYTAFVLQKVCYYYGNIAFAQKYAFEGNVCSTSRGFPETMKMLVRTNLLQKEYRVAAKYIYYLQQTSFYKDWADRQCRYLSVPDAVEEDPQYAGKRQFLWQKNHFVLSNEFRMLASRNKDDRQLRNFVLCFYLLEKDLAGFLEWFNYYYASSEYEDIPDVYYEALMVCSIDIPEVLDRYRIPDSVKNDFEMYNLIYRSAKDLKERKYRLSLYHADSYWFYFHYVNKQ</sequence>
<dbReference type="InterPro" id="IPR045692">
    <property type="entry name" value="DUF6057"/>
</dbReference>
<dbReference type="RefSeq" id="WP_183670661.1">
    <property type="nucleotide sequence ID" value="NZ_BMPB01000018.1"/>
</dbReference>